<dbReference type="PROSITE" id="PS50893">
    <property type="entry name" value="ABC_TRANSPORTER_2"/>
    <property type="match status" value="1"/>
</dbReference>
<dbReference type="GO" id="GO:0005886">
    <property type="term" value="C:plasma membrane"/>
    <property type="evidence" value="ECO:0007669"/>
    <property type="project" value="UniProtKB-ARBA"/>
</dbReference>
<evidence type="ECO:0000313" key="8">
    <source>
        <dbReference type="EMBL" id="TKW03628.1"/>
    </source>
</evidence>
<feature type="transmembrane region" description="Helical" evidence="6">
    <location>
        <begin position="958"/>
        <end position="979"/>
    </location>
</feature>
<gene>
    <name evidence="8" type="ORF">SEVIR_7G053300v2</name>
</gene>
<protein>
    <recommendedName>
        <fullName evidence="7">ABC transporter domain-containing protein</fullName>
    </recommendedName>
</protein>
<feature type="domain" description="ABC transporter" evidence="7">
    <location>
        <begin position="404"/>
        <end position="638"/>
    </location>
</feature>
<dbReference type="Gene3D" id="3.40.50.300">
    <property type="entry name" value="P-loop containing nucleotide triphosphate hydrolases"/>
    <property type="match status" value="2"/>
</dbReference>
<feature type="transmembrane region" description="Helical" evidence="6">
    <location>
        <begin position="809"/>
        <end position="835"/>
    </location>
</feature>
<evidence type="ECO:0000256" key="5">
    <source>
        <dbReference type="ARBA" id="ARBA00023136"/>
    </source>
</evidence>
<dbReference type="InterPro" id="IPR003439">
    <property type="entry name" value="ABC_transporter-like_ATP-bd"/>
</dbReference>
<feature type="transmembrane region" description="Helical" evidence="6">
    <location>
        <begin position="877"/>
        <end position="897"/>
    </location>
</feature>
<feature type="transmembrane region" description="Helical" evidence="6">
    <location>
        <begin position="196"/>
        <end position="213"/>
    </location>
</feature>
<dbReference type="Proteomes" id="UP000298652">
    <property type="component" value="Chromosome 7"/>
</dbReference>
<evidence type="ECO:0000259" key="7">
    <source>
        <dbReference type="PROSITE" id="PS50893"/>
    </source>
</evidence>
<dbReference type="GO" id="GO:0140359">
    <property type="term" value="F:ABC-type transporter activity"/>
    <property type="evidence" value="ECO:0007669"/>
    <property type="project" value="InterPro"/>
</dbReference>
<accession>A0A4U6TLW6</accession>
<dbReference type="Pfam" id="PF00005">
    <property type="entry name" value="ABC_tran"/>
    <property type="match status" value="1"/>
</dbReference>
<dbReference type="GO" id="GO:0005524">
    <property type="term" value="F:ATP binding"/>
    <property type="evidence" value="ECO:0007669"/>
    <property type="project" value="InterPro"/>
</dbReference>
<feature type="transmembrane region" description="Helical" evidence="6">
    <location>
        <begin position="225"/>
        <end position="245"/>
    </location>
</feature>
<dbReference type="PANTHER" id="PTHR19241">
    <property type="entry name" value="ATP-BINDING CASSETTE TRANSPORTER"/>
    <property type="match status" value="1"/>
</dbReference>
<comment type="subcellular location">
    <subcellularLocation>
        <location evidence="1">Membrane</location>
        <topology evidence="1">Multi-pass membrane protein</topology>
    </subcellularLocation>
</comment>
<dbReference type="GO" id="GO:0016887">
    <property type="term" value="F:ATP hydrolysis activity"/>
    <property type="evidence" value="ECO:0007669"/>
    <property type="project" value="InterPro"/>
</dbReference>
<dbReference type="EMBL" id="CM016558">
    <property type="protein sequence ID" value="TKW03628.1"/>
    <property type="molecule type" value="Genomic_DNA"/>
</dbReference>
<keyword evidence="2" id="KW-0813">Transport</keyword>
<sequence>MMIGPSKAFFMDEISTGLDSSTTFQVLSCLQQLAQVSQYTVLVSLLQPAPETYELFDDVILMAERKIVYHGPRSCILNFFESCGFKCPRRKGAADFLQEVLSKKDQEQFWSFGDETYNFVTVDQFCERFKACHVGQNLAVELLNPFAKANKAKAKAHNNALSFSIYSLSKWELLMVCFARELLLMKKNAFIYKSKSLQVGLVAILTGTVFLRTHLSNDRTHANSYMSSLFFALTFLIVNGLPEMAMTINRLPVFYKQRDCCFYPSWAYAIPAFFTKIPVSLVESVTWTCITYYLIGYTPQASRFFRQLLVLFLMHSTALSLFRCVVSYCQTAPVSSVGSTLLLLFILLCGGFVIPQTSIPNWLKWVFWISPMSYGEISLTGNEFLTPRWEKIMVSGVTLGRSILMDRGLDFSSIFYWISIGALIVFILLLNIGFAIGLTTVRRTSQALVSRDKLTILQGKERANFEDIVNKSPKLPKAALDTPNFIGKVIPFKPLGITFQDVNYYVDTPMDFVKEVLETIELDEVRDSLVGLPGANGLSTEQRKRLTIAVELVSNPSIIFLDEPTSGLDARAAAIVMRAVKNVADTGRTVACTVHQPSIEIFEAFDQLMLMKRGGKLIYAGPLGHNSCKVIQYFQAIPGVPMIKDDYNPSTWMLEVTSQSMETYLGVNFAQIYRESSLYKDNDAIVKQLSIPSPKTSDLHFLMRFPQKFWEQFKACLWKQCLSHWRSPSYNLVRIVTVALCSLLFGALYWQQGNIAHINDRKGLFTILGSMYCTTLYTGVKNCQSVMPFVSVERSVMYRERFAGMYSPWAYSFAQLAMEIPYVAIQVVLFLFIAYPMIGYAWTATKLLWFFYTMFCTLLYFVYLGMMIVSLTPNNQVATIMSSMCFITQNLMAGFVVPGPQIPKWWIWLYRISPTSWMLNVLFTTQFLYDDDKNIMVSGEIIPMTSFVKNYFGYSRDLLPLAAVMLTIFPILFGTIFAYNISKLNFQRR</sequence>
<reference evidence="8" key="1">
    <citation type="submission" date="2019-03" db="EMBL/GenBank/DDBJ databases">
        <title>WGS assembly of Setaria viridis.</title>
        <authorList>
            <person name="Huang P."/>
            <person name="Jenkins J."/>
            <person name="Grimwood J."/>
            <person name="Barry K."/>
            <person name="Healey A."/>
            <person name="Mamidi S."/>
            <person name="Sreedasyam A."/>
            <person name="Shu S."/>
            <person name="Feldman M."/>
            <person name="Wu J."/>
            <person name="Yu Y."/>
            <person name="Chen C."/>
            <person name="Johnson J."/>
            <person name="Rokhsar D."/>
            <person name="Baxter I."/>
            <person name="Schmutz J."/>
            <person name="Brutnell T."/>
            <person name="Kellogg E."/>
        </authorList>
    </citation>
    <scope>NUCLEOTIDE SEQUENCE [LARGE SCALE GENOMIC DNA]</scope>
</reference>
<keyword evidence="9" id="KW-1185">Reference proteome</keyword>
<dbReference type="InterPro" id="IPR027417">
    <property type="entry name" value="P-loop_NTPase"/>
</dbReference>
<keyword evidence="4 6" id="KW-1133">Transmembrane helix</keyword>
<dbReference type="Pfam" id="PF01061">
    <property type="entry name" value="ABC2_membrane"/>
    <property type="match status" value="2"/>
</dbReference>
<dbReference type="Gramene" id="TKW03628">
    <property type="protein sequence ID" value="TKW03628"/>
    <property type="gene ID" value="SEVIR_7G053300v2"/>
</dbReference>
<evidence type="ECO:0000256" key="4">
    <source>
        <dbReference type="ARBA" id="ARBA00022989"/>
    </source>
</evidence>
<feature type="transmembrane region" description="Helical" evidence="6">
    <location>
        <begin position="909"/>
        <end position="929"/>
    </location>
</feature>
<feature type="transmembrane region" description="Helical" evidence="6">
    <location>
        <begin position="341"/>
        <end position="363"/>
    </location>
</feature>
<dbReference type="FunFam" id="3.40.50.300:FF:002615">
    <property type="entry name" value="ABC transporter"/>
    <property type="match status" value="1"/>
</dbReference>
<evidence type="ECO:0000256" key="3">
    <source>
        <dbReference type="ARBA" id="ARBA00022692"/>
    </source>
</evidence>
<feature type="transmembrane region" description="Helical" evidence="6">
    <location>
        <begin position="414"/>
        <end position="441"/>
    </location>
</feature>
<evidence type="ECO:0000256" key="2">
    <source>
        <dbReference type="ARBA" id="ARBA00022448"/>
    </source>
</evidence>
<dbReference type="InterPro" id="IPR013581">
    <property type="entry name" value="PDR_assoc"/>
</dbReference>
<dbReference type="InterPro" id="IPR013525">
    <property type="entry name" value="ABC2_TM"/>
</dbReference>
<feature type="transmembrane region" description="Helical" evidence="6">
    <location>
        <begin position="847"/>
        <end position="871"/>
    </location>
</feature>
<evidence type="ECO:0000256" key="6">
    <source>
        <dbReference type="SAM" id="Phobius"/>
    </source>
</evidence>
<feature type="transmembrane region" description="Helical" evidence="6">
    <location>
        <begin position="307"/>
        <end position="329"/>
    </location>
</feature>
<organism evidence="8 9">
    <name type="scientific">Setaria viridis</name>
    <name type="common">Green bristlegrass</name>
    <name type="synonym">Setaria italica subsp. viridis</name>
    <dbReference type="NCBI Taxonomy" id="4556"/>
    <lineage>
        <taxon>Eukaryota</taxon>
        <taxon>Viridiplantae</taxon>
        <taxon>Streptophyta</taxon>
        <taxon>Embryophyta</taxon>
        <taxon>Tracheophyta</taxon>
        <taxon>Spermatophyta</taxon>
        <taxon>Magnoliopsida</taxon>
        <taxon>Liliopsida</taxon>
        <taxon>Poales</taxon>
        <taxon>Poaceae</taxon>
        <taxon>PACMAD clade</taxon>
        <taxon>Panicoideae</taxon>
        <taxon>Panicodae</taxon>
        <taxon>Paniceae</taxon>
        <taxon>Cenchrinae</taxon>
        <taxon>Setaria</taxon>
    </lineage>
</organism>
<dbReference type="Pfam" id="PF08370">
    <property type="entry name" value="PDR_assoc"/>
    <property type="match status" value="1"/>
</dbReference>
<name>A0A4U6TLW6_SETVI</name>
<keyword evidence="3 6" id="KW-0812">Transmembrane</keyword>
<evidence type="ECO:0000313" key="9">
    <source>
        <dbReference type="Proteomes" id="UP000298652"/>
    </source>
</evidence>
<evidence type="ECO:0000256" key="1">
    <source>
        <dbReference type="ARBA" id="ARBA00004141"/>
    </source>
</evidence>
<keyword evidence="5 6" id="KW-0472">Membrane</keyword>
<proteinExistence type="predicted"/>
<dbReference type="AlphaFoldDB" id="A0A4U6TLW6"/>
<dbReference type="SUPFAM" id="SSF52540">
    <property type="entry name" value="P-loop containing nucleoside triphosphate hydrolases"/>
    <property type="match status" value="2"/>
</dbReference>
<feature type="transmembrane region" description="Helical" evidence="6">
    <location>
        <begin position="732"/>
        <end position="750"/>
    </location>
</feature>